<dbReference type="RefSeq" id="WP_188815601.1">
    <property type="nucleotide sequence ID" value="NZ_BMHT01000007.1"/>
</dbReference>
<dbReference type="InterPro" id="IPR013762">
    <property type="entry name" value="Integrase-like_cat_sf"/>
</dbReference>
<dbReference type="SUPFAM" id="SSF56349">
    <property type="entry name" value="DNA breaking-rejoining enzymes"/>
    <property type="match status" value="1"/>
</dbReference>
<feature type="domain" description="Tyr recombinase" evidence="5">
    <location>
        <begin position="216"/>
        <end position="407"/>
    </location>
</feature>
<name>A0ABQ1UNN0_9BACT</name>
<dbReference type="PROSITE" id="PS51900">
    <property type="entry name" value="CB"/>
    <property type="match status" value="1"/>
</dbReference>
<evidence type="ECO:0008006" key="9">
    <source>
        <dbReference type="Google" id="ProtNLM"/>
    </source>
</evidence>
<proteinExistence type="predicted"/>
<reference evidence="8" key="1">
    <citation type="journal article" date="2019" name="Int. J. Syst. Evol. Microbiol.">
        <title>The Global Catalogue of Microorganisms (GCM) 10K type strain sequencing project: providing services to taxonomists for standard genome sequencing and annotation.</title>
        <authorList>
            <consortium name="The Broad Institute Genomics Platform"/>
            <consortium name="The Broad Institute Genome Sequencing Center for Infectious Disease"/>
            <person name="Wu L."/>
            <person name="Ma J."/>
        </authorList>
    </citation>
    <scope>NUCLEOTIDE SEQUENCE [LARGE SCALE GENOMIC DNA]</scope>
    <source>
        <strain evidence="8">CGMCC 1.15197</strain>
    </source>
</reference>
<dbReference type="InterPro" id="IPR044068">
    <property type="entry name" value="CB"/>
</dbReference>
<dbReference type="Pfam" id="PF13102">
    <property type="entry name" value="Phage_int_SAM_5"/>
    <property type="match status" value="1"/>
</dbReference>
<evidence type="ECO:0000256" key="2">
    <source>
        <dbReference type="ARBA" id="ARBA00023125"/>
    </source>
</evidence>
<dbReference type="PROSITE" id="PS51898">
    <property type="entry name" value="TYR_RECOMBINASE"/>
    <property type="match status" value="1"/>
</dbReference>
<feature type="domain" description="Core-binding (CB)" evidence="6">
    <location>
        <begin position="110"/>
        <end position="196"/>
    </location>
</feature>
<evidence type="ECO:0000256" key="3">
    <source>
        <dbReference type="ARBA" id="ARBA00023172"/>
    </source>
</evidence>
<dbReference type="InterPro" id="IPR025269">
    <property type="entry name" value="SAM-like_dom"/>
</dbReference>
<dbReference type="Proteomes" id="UP000632273">
    <property type="component" value="Unassembled WGS sequence"/>
</dbReference>
<comment type="caution">
    <text evidence="7">The sequence shown here is derived from an EMBL/GenBank/DDBJ whole genome shotgun (WGS) entry which is preliminary data.</text>
</comment>
<dbReference type="InterPro" id="IPR002104">
    <property type="entry name" value="Integrase_catalytic"/>
</dbReference>
<dbReference type="InterPro" id="IPR011010">
    <property type="entry name" value="DNA_brk_join_enz"/>
</dbReference>
<evidence type="ECO:0000259" key="5">
    <source>
        <dbReference type="PROSITE" id="PS51898"/>
    </source>
</evidence>
<keyword evidence="1" id="KW-0229">DNA integration</keyword>
<dbReference type="PANTHER" id="PTHR30349">
    <property type="entry name" value="PHAGE INTEGRASE-RELATED"/>
    <property type="match status" value="1"/>
</dbReference>
<keyword evidence="3" id="KW-0233">DNA recombination</keyword>
<dbReference type="InterPro" id="IPR050090">
    <property type="entry name" value="Tyrosine_recombinase_XerCD"/>
</dbReference>
<evidence type="ECO:0000256" key="4">
    <source>
        <dbReference type="PROSITE-ProRule" id="PRU01248"/>
    </source>
</evidence>
<evidence type="ECO:0000259" key="6">
    <source>
        <dbReference type="PROSITE" id="PS51900"/>
    </source>
</evidence>
<protein>
    <recommendedName>
        <fullName evidence="9">Tyr recombinase domain-containing protein</fullName>
    </recommendedName>
</protein>
<evidence type="ECO:0000313" key="8">
    <source>
        <dbReference type="Proteomes" id="UP000632273"/>
    </source>
</evidence>
<organism evidence="7 8">
    <name type="scientific">Hymenobacter cavernae</name>
    <dbReference type="NCBI Taxonomy" id="2044852"/>
    <lineage>
        <taxon>Bacteria</taxon>
        <taxon>Pseudomonadati</taxon>
        <taxon>Bacteroidota</taxon>
        <taxon>Cytophagia</taxon>
        <taxon>Cytophagales</taxon>
        <taxon>Hymenobacteraceae</taxon>
        <taxon>Hymenobacter</taxon>
    </lineage>
</organism>
<dbReference type="Gene3D" id="1.10.150.130">
    <property type="match status" value="1"/>
</dbReference>
<evidence type="ECO:0000313" key="7">
    <source>
        <dbReference type="EMBL" id="GGF22521.1"/>
    </source>
</evidence>
<gene>
    <name evidence="7" type="ORF">GCM10011383_37680</name>
</gene>
<dbReference type="Gene3D" id="1.10.443.10">
    <property type="entry name" value="Intergrase catalytic core"/>
    <property type="match status" value="1"/>
</dbReference>
<dbReference type="EMBL" id="BMHT01000007">
    <property type="protein sequence ID" value="GGF22521.1"/>
    <property type="molecule type" value="Genomic_DNA"/>
</dbReference>
<dbReference type="InterPro" id="IPR010998">
    <property type="entry name" value="Integrase_recombinase_N"/>
</dbReference>
<accession>A0ABQ1UNN0</accession>
<keyword evidence="2 4" id="KW-0238">DNA-binding</keyword>
<sequence length="411" mass="46419">MGTATFKIVIAAKSDSDGFWDVRLRITKDRVKRFMNIGIPIDRRHWNEKATERLANWVRPGNHEAAQHNEKCQGLLARGRALAKAKPLLTVDELKARMLLPVEAADPDAPKEPDLLDFFKEQVAQDERHYNPTTVDNRRTMVENLSQFTKGTLSPTALTLVMVKDFDAWLKKTFDNGPGTRNKKIKVLKLYCLRAIRTGMLSANPVEGFELATERPKRVWLTEEEFAAVEAVQLPEKADLARKVFLAQYYLHGSRVGVVLRLKWKDRHNGRITFIPDKDGDAKSVKETAKLTVLLDSLLPASGKPNPNSYIFPYLTAAYEKREGRLQKKEMKDATSRVNRRLLAVAEKAGLKPFSTHVARRTLATLADRKLKGDIGAVGSMLGHKSRRTTEIYLASMRPEDIDVSADSVYE</sequence>
<evidence type="ECO:0000256" key="1">
    <source>
        <dbReference type="ARBA" id="ARBA00022908"/>
    </source>
</evidence>
<dbReference type="Pfam" id="PF00589">
    <property type="entry name" value="Phage_integrase"/>
    <property type="match status" value="1"/>
</dbReference>
<keyword evidence="8" id="KW-1185">Reference proteome</keyword>